<accession>A0ACD3A4D6</accession>
<evidence type="ECO:0000313" key="2">
    <source>
        <dbReference type="Proteomes" id="UP000308600"/>
    </source>
</evidence>
<dbReference type="Proteomes" id="UP000308600">
    <property type="component" value="Unassembled WGS sequence"/>
</dbReference>
<gene>
    <name evidence="1" type="ORF">BDN72DRAFT_965567</name>
</gene>
<reference evidence="1 2" key="1">
    <citation type="journal article" date="2019" name="Nat. Ecol. Evol.">
        <title>Megaphylogeny resolves global patterns of mushroom evolution.</title>
        <authorList>
            <person name="Varga T."/>
            <person name="Krizsan K."/>
            <person name="Foldi C."/>
            <person name="Dima B."/>
            <person name="Sanchez-Garcia M."/>
            <person name="Sanchez-Ramirez S."/>
            <person name="Szollosi G.J."/>
            <person name="Szarkandi J.G."/>
            <person name="Papp V."/>
            <person name="Albert L."/>
            <person name="Andreopoulos W."/>
            <person name="Angelini C."/>
            <person name="Antonin V."/>
            <person name="Barry K.W."/>
            <person name="Bougher N.L."/>
            <person name="Buchanan P."/>
            <person name="Buyck B."/>
            <person name="Bense V."/>
            <person name="Catcheside P."/>
            <person name="Chovatia M."/>
            <person name="Cooper J."/>
            <person name="Damon W."/>
            <person name="Desjardin D."/>
            <person name="Finy P."/>
            <person name="Geml J."/>
            <person name="Haridas S."/>
            <person name="Hughes K."/>
            <person name="Justo A."/>
            <person name="Karasinski D."/>
            <person name="Kautmanova I."/>
            <person name="Kiss B."/>
            <person name="Kocsube S."/>
            <person name="Kotiranta H."/>
            <person name="LaButti K.M."/>
            <person name="Lechner B.E."/>
            <person name="Liimatainen K."/>
            <person name="Lipzen A."/>
            <person name="Lukacs Z."/>
            <person name="Mihaltcheva S."/>
            <person name="Morgado L.N."/>
            <person name="Niskanen T."/>
            <person name="Noordeloos M.E."/>
            <person name="Ohm R.A."/>
            <person name="Ortiz-Santana B."/>
            <person name="Ovrebo C."/>
            <person name="Racz N."/>
            <person name="Riley R."/>
            <person name="Savchenko A."/>
            <person name="Shiryaev A."/>
            <person name="Soop K."/>
            <person name="Spirin V."/>
            <person name="Szebenyi C."/>
            <person name="Tomsovsky M."/>
            <person name="Tulloss R.E."/>
            <person name="Uehling J."/>
            <person name="Grigoriev I.V."/>
            <person name="Vagvolgyi C."/>
            <person name="Papp T."/>
            <person name="Martin F.M."/>
            <person name="Miettinen O."/>
            <person name="Hibbett D.S."/>
            <person name="Nagy L.G."/>
        </authorList>
    </citation>
    <scope>NUCLEOTIDE SEQUENCE [LARGE SCALE GENOMIC DNA]</scope>
    <source>
        <strain evidence="1 2">NL-1719</strain>
    </source>
</reference>
<name>A0ACD3A4D6_9AGAR</name>
<organism evidence="1 2">
    <name type="scientific">Pluteus cervinus</name>
    <dbReference type="NCBI Taxonomy" id="181527"/>
    <lineage>
        <taxon>Eukaryota</taxon>
        <taxon>Fungi</taxon>
        <taxon>Dikarya</taxon>
        <taxon>Basidiomycota</taxon>
        <taxon>Agaricomycotina</taxon>
        <taxon>Agaricomycetes</taxon>
        <taxon>Agaricomycetidae</taxon>
        <taxon>Agaricales</taxon>
        <taxon>Pluteineae</taxon>
        <taxon>Pluteaceae</taxon>
        <taxon>Pluteus</taxon>
    </lineage>
</organism>
<keyword evidence="2" id="KW-1185">Reference proteome</keyword>
<protein>
    <submittedName>
        <fullName evidence="1">Uncharacterized protein</fullName>
    </submittedName>
</protein>
<sequence>MSTPMEVDSSTDVDLYDSPEVPPIPTVHALIIGIDTYPKFHNLTGAARDARRFKKFVRNYLFAEESNIITLLNQAASREAILNGFEKLISNDKINQDDPIIIYFAGHGSRIEKPKEWEDDWPTVTPMIEMMCPSDLDPAAGSWESEEGRGIPDRTIAALLHRLSQKKGDNITLILDCCCSAGLDRGDTQYLTRGIAKPPRITAFCDDDIVKLAGPKADRGVQEGFWGKHHASHVLLAACGVNQEAKEVISTRCGVFTNELIKVLTREDVELNQLTYTSLMNQLRMPNFQTPHCEGQNIGRRLFNKWRSGANPAYIAGTTRTNPEGPGGVEATYVLHAGEVHGVVPGSTYAIHGINIDEEETPDFNPPLCNAIVGSVTSFTAQLRCVPLEVDTDSPPNIPEVFYAKRLTEGEEARQFIVYCNDARWFSSVISADVHRALGFTFISPLSNPQSLNPELADLRVTYTPQRVSFERKTGTLVSDFVGTRYRDFFPPHQAKYKLKDVIRAALRFKLHLSKQQSSSGDKAVQGVLKTKVWFELKELDSSNYEGRKPIGRNILLHADPNQSSKAPKSKQDIVSDRVVASQDPDEGMDDSTVTLEVKRWYTLIIHNDSDTPLYPYVAFFDPGMLQIDFWYTPAIGGEAPGSNGGPAQVDFPLPAKSTLGIGYGESSTSPWTFEFAEGDNCDIGYFKIYLTTKNSDFSSVAQDTPFTAPDFNSLSNDTNTNIQDDRGDEEKVVGDAWIARTLVVKQVPEGQGHGS</sequence>
<proteinExistence type="predicted"/>
<dbReference type="EMBL" id="ML208743">
    <property type="protein sequence ID" value="TFK60693.1"/>
    <property type="molecule type" value="Genomic_DNA"/>
</dbReference>
<evidence type="ECO:0000313" key="1">
    <source>
        <dbReference type="EMBL" id="TFK60693.1"/>
    </source>
</evidence>